<proteinExistence type="predicted"/>
<protein>
    <submittedName>
        <fullName evidence="2">Uncharacterized protein</fullName>
    </submittedName>
</protein>
<dbReference type="AlphaFoldDB" id="A0A8S3B6V0"/>
<evidence type="ECO:0000313" key="2">
    <source>
        <dbReference type="EMBL" id="CAF4789223.1"/>
    </source>
</evidence>
<dbReference type="Proteomes" id="UP000676336">
    <property type="component" value="Unassembled WGS sequence"/>
</dbReference>
<organism evidence="2 4">
    <name type="scientific">Rotaria magnacalcarata</name>
    <dbReference type="NCBI Taxonomy" id="392030"/>
    <lineage>
        <taxon>Eukaryota</taxon>
        <taxon>Metazoa</taxon>
        <taxon>Spiralia</taxon>
        <taxon>Gnathifera</taxon>
        <taxon>Rotifera</taxon>
        <taxon>Eurotatoria</taxon>
        <taxon>Bdelloidea</taxon>
        <taxon>Philodinida</taxon>
        <taxon>Philodinidae</taxon>
        <taxon>Rotaria</taxon>
    </lineage>
</organism>
<feature type="region of interest" description="Disordered" evidence="1">
    <location>
        <begin position="61"/>
        <end position="80"/>
    </location>
</feature>
<comment type="caution">
    <text evidence="2">The sequence shown here is derived from an EMBL/GenBank/DDBJ whole genome shotgun (WGS) entry which is preliminary data.</text>
</comment>
<reference evidence="2" key="1">
    <citation type="submission" date="2021-02" db="EMBL/GenBank/DDBJ databases">
        <authorList>
            <person name="Nowell W R."/>
        </authorList>
    </citation>
    <scope>NUCLEOTIDE SEQUENCE</scope>
</reference>
<dbReference type="EMBL" id="CAJOBI010145854">
    <property type="protein sequence ID" value="CAF4789223.1"/>
    <property type="molecule type" value="Genomic_DNA"/>
</dbReference>
<feature type="non-terminal residue" evidence="2">
    <location>
        <position position="80"/>
    </location>
</feature>
<evidence type="ECO:0000313" key="3">
    <source>
        <dbReference type="EMBL" id="CAF4895880.1"/>
    </source>
</evidence>
<sequence>LQTKIPCALQCEEQNQQYSVIDLLRKQHIKAKQTDDDIPVPLIEQTNEILNASLVPSIGANGPSMYEPPAPMQAKKVETR</sequence>
<accession>A0A8S3B6V0</accession>
<gene>
    <name evidence="2" type="ORF">SMN809_LOCUS46685</name>
    <name evidence="3" type="ORF">SMN809_LOCUS51498</name>
</gene>
<feature type="non-terminal residue" evidence="2">
    <location>
        <position position="1"/>
    </location>
</feature>
<evidence type="ECO:0000313" key="4">
    <source>
        <dbReference type="Proteomes" id="UP000676336"/>
    </source>
</evidence>
<evidence type="ECO:0000256" key="1">
    <source>
        <dbReference type="SAM" id="MobiDB-lite"/>
    </source>
</evidence>
<dbReference type="EMBL" id="CAJOBI010172732">
    <property type="protein sequence ID" value="CAF4895880.1"/>
    <property type="molecule type" value="Genomic_DNA"/>
</dbReference>
<name>A0A8S3B6V0_9BILA</name>